<evidence type="ECO:0000256" key="2">
    <source>
        <dbReference type="RuleBase" id="RU361156"/>
    </source>
</evidence>
<dbReference type="EC" id="3.4.16.-" evidence="2"/>
<protein>
    <recommendedName>
        <fullName evidence="2">Carboxypeptidase</fullName>
        <ecNumber evidence="2">3.4.16.-</ecNumber>
    </recommendedName>
</protein>
<evidence type="ECO:0000256" key="1">
    <source>
        <dbReference type="ARBA" id="ARBA00009431"/>
    </source>
</evidence>
<organism evidence="4">
    <name type="scientific">Heterosigma akashiwo</name>
    <name type="common">Chromophytic alga</name>
    <name type="synonym">Heterosigma carterae</name>
    <dbReference type="NCBI Taxonomy" id="2829"/>
    <lineage>
        <taxon>Eukaryota</taxon>
        <taxon>Sar</taxon>
        <taxon>Stramenopiles</taxon>
        <taxon>Ochrophyta</taxon>
        <taxon>Raphidophyceae</taxon>
        <taxon>Chattonellales</taxon>
        <taxon>Chattonellaceae</taxon>
        <taxon>Heterosigma</taxon>
    </lineage>
</organism>
<dbReference type="EMBL" id="HBIU01019580">
    <property type="protein sequence ID" value="CAE0630406.1"/>
    <property type="molecule type" value="Transcribed_RNA"/>
</dbReference>
<keyword evidence="3" id="KW-0472">Membrane</keyword>
<dbReference type="SUPFAM" id="SSF53474">
    <property type="entry name" value="alpha/beta-Hydrolases"/>
    <property type="match status" value="1"/>
</dbReference>
<proteinExistence type="inferred from homology"/>
<name>A0A6V2U8F8_HETAK</name>
<dbReference type="InterPro" id="IPR001563">
    <property type="entry name" value="Peptidase_S10"/>
</dbReference>
<dbReference type="PANTHER" id="PTHR11802">
    <property type="entry name" value="SERINE PROTEASE FAMILY S10 SERINE CARBOXYPEPTIDASE"/>
    <property type="match status" value="1"/>
</dbReference>
<dbReference type="Gene3D" id="3.40.50.1820">
    <property type="entry name" value="alpha/beta hydrolase"/>
    <property type="match status" value="1"/>
</dbReference>
<dbReference type="InterPro" id="IPR033124">
    <property type="entry name" value="Ser_caboxypep_his_AS"/>
</dbReference>
<dbReference type="InterPro" id="IPR018202">
    <property type="entry name" value="Ser_caboxypep_ser_AS"/>
</dbReference>
<keyword evidence="2" id="KW-0121">Carboxypeptidase</keyword>
<gene>
    <name evidence="4" type="ORF">HAKA00212_LOCUS9102</name>
</gene>
<dbReference type="AlphaFoldDB" id="A0A6V2U8F8"/>
<keyword evidence="3" id="KW-0812">Transmembrane</keyword>
<feature type="transmembrane region" description="Helical" evidence="3">
    <location>
        <begin position="35"/>
        <end position="56"/>
    </location>
</feature>
<dbReference type="GO" id="GO:0004185">
    <property type="term" value="F:serine-type carboxypeptidase activity"/>
    <property type="evidence" value="ECO:0007669"/>
    <property type="project" value="UniProtKB-UniRule"/>
</dbReference>
<dbReference type="PANTHER" id="PTHR11802:SF201">
    <property type="entry name" value="CARBOXYPEPTIDASE"/>
    <property type="match status" value="1"/>
</dbReference>
<keyword evidence="2" id="KW-0645">Protease</keyword>
<comment type="similarity">
    <text evidence="1 2">Belongs to the peptidase S10 family.</text>
</comment>
<reference evidence="4" key="1">
    <citation type="submission" date="2021-01" db="EMBL/GenBank/DDBJ databases">
        <authorList>
            <person name="Corre E."/>
            <person name="Pelletier E."/>
            <person name="Niang G."/>
            <person name="Scheremetjew M."/>
            <person name="Finn R."/>
            <person name="Kale V."/>
            <person name="Holt S."/>
            <person name="Cochrane G."/>
            <person name="Meng A."/>
            <person name="Brown T."/>
            <person name="Cohen L."/>
        </authorList>
    </citation>
    <scope>NUCLEOTIDE SEQUENCE</scope>
    <source>
        <strain evidence="4">CCMP3107</strain>
    </source>
</reference>
<dbReference type="GO" id="GO:0006508">
    <property type="term" value="P:proteolysis"/>
    <property type="evidence" value="ECO:0007669"/>
    <property type="project" value="UniProtKB-KW"/>
</dbReference>
<keyword evidence="2" id="KW-0378">Hydrolase</keyword>
<accession>A0A6V2U8F8</accession>
<evidence type="ECO:0000256" key="3">
    <source>
        <dbReference type="SAM" id="Phobius"/>
    </source>
</evidence>
<dbReference type="PROSITE" id="PS00131">
    <property type="entry name" value="CARBOXYPEPT_SER_SER"/>
    <property type="match status" value="1"/>
</dbReference>
<dbReference type="InterPro" id="IPR029058">
    <property type="entry name" value="AB_hydrolase_fold"/>
</dbReference>
<dbReference type="Gene3D" id="3.40.50.12670">
    <property type="match status" value="1"/>
</dbReference>
<evidence type="ECO:0000313" key="4">
    <source>
        <dbReference type="EMBL" id="CAE0630406.1"/>
    </source>
</evidence>
<dbReference type="PRINTS" id="PR00724">
    <property type="entry name" value="CRBOXYPTASEC"/>
</dbReference>
<dbReference type="Pfam" id="PF00450">
    <property type="entry name" value="Peptidase_S10"/>
    <property type="match status" value="1"/>
</dbReference>
<keyword evidence="3" id="KW-1133">Transmembrane helix</keyword>
<sequence length="629" mass="70260">MDNTYGSTQHVEEDALPTQQFVVSVESRTGHTKKVLTALALIGGIFLMVTQLSSAWNSTSNPSQEILDAYTGKMSSLNALMKSRFEERKEQLAALGKKFTSEAEDALITDLPGLDYDPGFLMYSGFLEVSPDKKIFYWAVESKRDAINDDVVFWTNGGPGCSGLLGMLMEMGPFHVQANMALTENEYAWNQQATMVFLEQPAGVGFSYSDNLNDYYTGDKVAARDNVNVILEFQKMYPHLAENNMYITAESYGGHYIPQWASAIVDYNEENGNVIPFKGFMVGNPYTNLMENEYGMVNAWWGHSMVPWSLYHKYEERCGSYISTDMAKFEAGHCYVYENLMWSYLDGVNPYALSYESCHLPSEEASMGPSRSRMLEVIRGKQAFKEEVAGLLEAGGEEALKAALAEERYVKLGGGEDNGEGSLLTSGDSGKLAAPRPYAAVALKGAAARLGDDEPWGGETWEGEDTEYDACELDYQSNYLNLPLVREALHVDVDKEWKTCSDVLHWRWGDYYDDMVYYYTQLISKDIGLKMMVFSGDDDSVCGTPGTQLWLYQMVQELGLETKSSWHKWFYNGEVAGYIVAFEKQFRFATVHGAGHEVPAYKPGESLKLFNAFLDGDNLDTELGAGGRA</sequence>
<dbReference type="PROSITE" id="PS00560">
    <property type="entry name" value="CARBOXYPEPT_SER_HIS"/>
    <property type="match status" value="1"/>
</dbReference>